<accession>A0A679JBL2</accession>
<dbReference type="AlphaFoldDB" id="A0A679JBL2"/>
<evidence type="ECO:0000313" key="1">
    <source>
        <dbReference type="EMBL" id="CAA2136961.1"/>
    </source>
</evidence>
<dbReference type="EMBL" id="LR743510">
    <property type="protein sequence ID" value="CAA2136961.1"/>
    <property type="molecule type" value="Genomic_DNA"/>
</dbReference>
<keyword evidence="1" id="KW-0614">Plasmid</keyword>
<reference evidence="1" key="1">
    <citation type="submission" date="2019-12" db="EMBL/GenBank/DDBJ databases">
        <authorList>
            <person name="Cremers G."/>
        </authorList>
    </citation>
    <scope>NUCLEOTIDE SEQUENCE</scope>
    <source>
        <strain evidence="1">Mbul2</strain>
        <plasmid evidence="1">1</plasmid>
    </source>
</reference>
<gene>
    <name evidence="1" type="ORF">MBLL_00424</name>
</gene>
<dbReference type="RefSeq" id="WP_339159017.1">
    <property type="nucleotide sequence ID" value="NZ_LR743510.1"/>
</dbReference>
<organism evidence="1">
    <name type="scientific">Methylobacterium bullatum</name>
    <dbReference type="NCBI Taxonomy" id="570505"/>
    <lineage>
        <taxon>Bacteria</taxon>
        <taxon>Pseudomonadati</taxon>
        <taxon>Pseudomonadota</taxon>
        <taxon>Alphaproteobacteria</taxon>
        <taxon>Hyphomicrobiales</taxon>
        <taxon>Methylobacteriaceae</taxon>
        <taxon>Methylobacterium</taxon>
    </lineage>
</organism>
<geneLocation type="plasmid" evidence="1">
    <name>1</name>
</geneLocation>
<protein>
    <submittedName>
        <fullName evidence="1">Uncharacterized protein</fullName>
    </submittedName>
</protein>
<sequence>MNDINSKLGHAAGSPSLLAVRLKGPRRPIKRKGLYVRFVTRMSGELSEAVAAAARRDGQTAGAYVRRMLLDHLGMHSPQDARSGRPVRKPDEDRAAIASAIRALGSLSAALSVRDEATAQDRLHEARSLLIPLVVRRPPE</sequence>
<name>A0A679JBL2_9HYPH</name>
<proteinExistence type="predicted"/>